<dbReference type="RefSeq" id="WP_166131694.1">
    <property type="nucleotide sequence ID" value="NZ_JAANOQ010000014.1"/>
</dbReference>
<gene>
    <name evidence="2" type="ORF">H8R27_15110</name>
</gene>
<sequence>MAVNAIPNPKKSTQVDFPIEKVKLSVQNISLRNNKYKFSKSNEIFNQYTFESSEFLSLGVYVDINLNKITEDKTEITVEIRRKIGTFNQSYEITNANEHIEKTFECIAFLITKSPEEIEQYKVNQTVNKVTSKSNQNSKNNFENGEEKPWYEKTGLVILLCVLFFPVGLYALWKNSTISKFWKFGVTALIAIIIIANCGDDKKVDNATTENDTITNETSDKTETVSDLETLKTKLKNNIKSLEKDDLTSSPLKSAQDFTIAVALFKAYAITINEAKPNKDKEVQSLISELEKKVVKSQIKNFPKLRKAYYEFLKEKLWENDVDVSISGNNNQKLSFTASYFAANKNIKDTQETLSEMLNYLHFKQTQYRWYKGQDEFTYYDIESDNDNEIKTE</sequence>
<evidence type="ECO:0000256" key="1">
    <source>
        <dbReference type="SAM" id="Phobius"/>
    </source>
</evidence>
<feature type="transmembrane region" description="Helical" evidence="1">
    <location>
        <begin position="156"/>
        <end position="173"/>
    </location>
</feature>
<keyword evidence="1" id="KW-0812">Transmembrane</keyword>
<name>A0ABR7J2F8_9FLAO</name>
<evidence type="ECO:0000313" key="2">
    <source>
        <dbReference type="EMBL" id="MBC5836218.1"/>
    </source>
</evidence>
<evidence type="ECO:0000313" key="3">
    <source>
        <dbReference type="Proteomes" id="UP000605990"/>
    </source>
</evidence>
<accession>A0ABR7J2F8</accession>
<proteinExistence type="predicted"/>
<dbReference type="Proteomes" id="UP000605990">
    <property type="component" value="Unassembled WGS sequence"/>
</dbReference>
<comment type="caution">
    <text evidence="2">The sequence shown here is derived from an EMBL/GenBank/DDBJ whole genome shotgun (WGS) entry which is preliminary data.</text>
</comment>
<keyword evidence="1" id="KW-0472">Membrane</keyword>
<reference evidence="2 3" key="1">
    <citation type="submission" date="2020-08" db="EMBL/GenBank/DDBJ databases">
        <title>Description of novel Flavobacterium F-408 isolate.</title>
        <authorList>
            <person name="Saticioglu I.B."/>
            <person name="Duman M."/>
            <person name="Altun S."/>
        </authorList>
    </citation>
    <scope>NUCLEOTIDE SEQUENCE [LARGE SCALE GENOMIC DNA]</scope>
    <source>
        <strain evidence="2 3">F-408</strain>
    </source>
</reference>
<feature type="transmembrane region" description="Helical" evidence="1">
    <location>
        <begin position="179"/>
        <end position="198"/>
    </location>
</feature>
<organism evidence="2 3">
    <name type="scientific">Flavobacterium bernardetii</name>
    <dbReference type="NCBI Taxonomy" id="2813823"/>
    <lineage>
        <taxon>Bacteria</taxon>
        <taxon>Pseudomonadati</taxon>
        <taxon>Bacteroidota</taxon>
        <taxon>Flavobacteriia</taxon>
        <taxon>Flavobacteriales</taxon>
        <taxon>Flavobacteriaceae</taxon>
        <taxon>Flavobacterium</taxon>
    </lineage>
</organism>
<keyword evidence="1" id="KW-1133">Transmembrane helix</keyword>
<protein>
    <submittedName>
        <fullName evidence="2">Uncharacterized protein</fullName>
    </submittedName>
</protein>
<keyword evidence="3" id="KW-1185">Reference proteome</keyword>
<dbReference type="EMBL" id="JACRUN010000014">
    <property type="protein sequence ID" value="MBC5836218.1"/>
    <property type="molecule type" value="Genomic_DNA"/>
</dbReference>